<protein>
    <submittedName>
        <fullName evidence="1">Uncharacterized protein</fullName>
    </submittedName>
</protein>
<dbReference type="OrthoDB" id="4335645at2"/>
<sequence>MQSHIQADIRTAVLDPLSITPDQTARLRGQRCARCGAAENLRPGGYAYTASEGQGRLGWVVKVCRTCPSWGAR</sequence>
<dbReference type="RefSeq" id="WP_045948448.1">
    <property type="nucleotide sequence ID" value="NZ_JZWV01000468.1"/>
</dbReference>
<name>A0A0F4JD78_9ACTN</name>
<dbReference type="AlphaFoldDB" id="A0A0F4JD78"/>
<evidence type="ECO:0000313" key="1">
    <source>
        <dbReference type="EMBL" id="KJY31769.1"/>
    </source>
</evidence>
<organism evidence="1 2">
    <name type="scientific">Streptomyces katrae</name>
    <dbReference type="NCBI Taxonomy" id="68223"/>
    <lineage>
        <taxon>Bacteria</taxon>
        <taxon>Bacillati</taxon>
        <taxon>Actinomycetota</taxon>
        <taxon>Actinomycetes</taxon>
        <taxon>Kitasatosporales</taxon>
        <taxon>Streptomycetaceae</taxon>
        <taxon>Streptomyces</taxon>
    </lineage>
</organism>
<dbReference type="EMBL" id="JZWV01000468">
    <property type="protein sequence ID" value="KJY31769.1"/>
    <property type="molecule type" value="Genomic_DNA"/>
</dbReference>
<comment type="caution">
    <text evidence="1">The sequence shown here is derived from an EMBL/GenBank/DDBJ whole genome shotgun (WGS) entry which is preliminary data.</text>
</comment>
<reference evidence="1 2" key="1">
    <citation type="submission" date="2015-02" db="EMBL/GenBank/DDBJ databases">
        <authorList>
            <person name="Ju K.-S."/>
            <person name="Doroghazi J.R."/>
            <person name="Metcalf W."/>
        </authorList>
    </citation>
    <scope>NUCLEOTIDE SEQUENCE [LARGE SCALE GENOMIC DNA]</scope>
    <source>
        <strain evidence="1 2">NRRL ISP-5550</strain>
    </source>
</reference>
<keyword evidence="2" id="KW-1185">Reference proteome</keyword>
<evidence type="ECO:0000313" key="2">
    <source>
        <dbReference type="Proteomes" id="UP000033551"/>
    </source>
</evidence>
<proteinExistence type="predicted"/>
<gene>
    <name evidence="1" type="ORF">VR44_17520</name>
</gene>
<dbReference type="Proteomes" id="UP000033551">
    <property type="component" value="Unassembled WGS sequence"/>
</dbReference>
<accession>A0A0F4JD78</accession>